<feature type="region of interest" description="Disordered" evidence="2">
    <location>
        <begin position="2805"/>
        <end position="2824"/>
    </location>
</feature>
<feature type="region of interest" description="Disordered" evidence="2">
    <location>
        <begin position="1465"/>
        <end position="1505"/>
    </location>
</feature>
<feature type="domain" description="Microtubule-associated protein 1B/S N-terminal" evidence="3">
    <location>
        <begin position="26"/>
        <end position="217"/>
    </location>
</feature>
<feature type="compositionally biased region" description="Polar residues" evidence="2">
    <location>
        <begin position="2881"/>
        <end position="2894"/>
    </location>
</feature>
<organism evidence="5 6">
    <name type="scientific">Ignelater luminosus</name>
    <name type="common">Cucubano</name>
    <name type="synonym">Pyrophorus luminosus</name>
    <dbReference type="NCBI Taxonomy" id="2038154"/>
    <lineage>
        <taxon>Eukaryota</taxon>
        <taxon>Metazoa</taxon>
        <taxon>Ecdysozoa</taxon>
        <taxon>Arthropoda</taxon>
        <taxon>Hexapoda</taxon>
        <taxon>Insecta</taxon>
        <taxon>Pterygota</taxon>
        <taxon>Neoptera</taxon>
        <taxon>Endopterygota</taxon>
        <taxon>Coleoptera</taxon>
        <taxon>Polyphaga</taxon>
        <taxon>Elateriformia</taxon>
        <taxon>Elateroidea</taxon>
        <taxon>Elateridae</taxon>
        <taxon>Agrypninae</taxon>
        <taxon>Pyrophorini</taxon>
        <taxon>Ignelater</taxon>
    </lineage>
</organism>
<feature type="compositionally biased region" description="Basic and acidic residues" evidence="2">
    <location>
        <begin position="1736"/>
        <end position="1770"/>
    </location>
</feature>
<feature type="compositionally biased region" description="Polar residues" evidence="2">
    <location>
        <begin position="3571"/>
        <end position="3585"/>
    </location>
</feature>
<feature type="region of interest" description="Disordered" evidence="2">
    <location>
        <begin position="2403"/>
        <end position="2503"/>
    </location>
</feature>
<evidence type="ECO:0000259" key="4">
    <source>
        <dbReference type="Pfam" id="PF25281"/>
    </source>
</evidence>
<dbReference type="GO" id="GO:0043025">
    <property type="term" value="C:neuronal cell body"/>
    <property type="evidence" value="ECO:0007669"/>
    <property type="project" value="TreeGrafter"/>
</dbReference>
<feature type="compositionally biased region" description="Basic and acidic residues" evidence="2">
    <location>
        <begin position="719"/>
        <end position="741"/>
    </location>
</feature>
<feature type="compositionally biased region" description="Basic and acidic residues" evidence="2">
    <location>
        <begin position="2956"/>
        <end position="2990"/>
    </location>
</feature>
<gene>
    <name evidence="5" type="ORF">ILUMI_03680</name>
</gene>
<feature type="compositionally biased region" description="Basic and acidic residues" evidence="2">
    <location>
        <begin position="3346"/>
        <end position="3356"/>
    </location>
</feature>
<evidence type="ECO:0000256" key="1">
    <source>
        <dbReference type="SAM" id="Coils"/>
    </source>
</evidence>
<feature type="region of interest" description="Disordered" evidence="2">
    <location>
        <begin position="793"/>
        <end position="984"/>
    </location>
</feature>
<feature type="compositionally biased region" description="Basic and acidic residues" evidence="2">
    <location>
        <begin position="1298"/>
        <end position="1321"/>
    </location>
</feature>
<feature type="region of interest" description="Disordered" evidence="2">
    <location>
        <begin position="3099"/>
        <end position="3245"/>
    </location>
</feature>
<feature type="domain" description="Microtubule-associated protein 1A/B/S-like MBL-like" evidence="4">
    <location>
        <begin position="227"/>
        <end position="488"/>
    </location>
</feature>
<feature type="compositionally biased region" description="Basic and acidic residues" evidence="2">
    <location>
        <begin position="3002"/>
        <end position="3029"/>
    </location>
</feature>
<feature type="region of interest" description="Disordered" evidence="2">
    <location>
        <begin position="3631"/>
        <end position="3738"/>
    </location>
</feature>
<sequence length="3877" mass="436052">MEAVNGVSEVDKGGPPAPSPLTGCYLLIVVGEPHSKEHKDIILRRIAKGLLSWDVSDCHVDLEKELAIITEQAPEGEDARYGERLIQFASENLVTEILIHPAISTLSQCMKNLLSSFTRHRHIIHAGYTFAANGSWILQDGTFSLTDFSEAFQEIEVQRVLRAYDNTITLDIHCSPEGDWTRLPKESFTKNCKVRINPDDVLTSGSPSIVNFLNYISPFLVPTDIETLLESSDVVGNIRFSHPTLYVFPGGQGDAALFGINGFNMLVDGGFARKACFWDFVRHLDRLDAVLLTRLNNSNVNGISSVLRRKRFNTVYPQIGHFFCNIQERKAILSPDGDKDKDPLIVNLLEEGQEIVNNLRQLHLQPQACYRDVEPINLYHKVGHGTLDMYVLSPAKESKEVREFIQKWNTNDQRLFANQRNGREFTFPIQNLVSICALLVWQPANANDSITRILFPGSTPQHKIFEGLDRLKQLECIKYPSCSAKTLTPSLIKSKQTKADRIIQEQKEKTKEKVVQQAEGKIKAENKIVEENIKNIQANGVTTDQLIGVKIIKKHDSTESEKSGPQSGDIKKMETKEAPLTNGKPSEDKSVEKAKPKHKPEQKAKVESKVSKQTRSIERKPKPLPDKKASPTTPKKTIESKLNGDAPPRLRTITKVSPSATPAKSAKEANNRKVVESKYKVPPKKDTPKADKKEVKQERKPISRRPKETSPISKAPESPVKKLNELQKVEARKSKLEKEGTTDSSTVSTPSADVETTMKKDISKLTPEELEQLKDRELAELKEEQEVVKEIEAVFRKSEQKVGDDSDLRKVKSSSVDDKTEGEEYLIIEKEEVEHDSLDEKDTKESETQKHLRDSEESEKQRKLSGEITVEVKDVKEEKPVEVTEETVKRDDAQIIVPAEETTTVKEDKEPPKEPSKEVSKEISVTSPDEKVDVSSGKKITDREDEENKEINILESQPDEKFSTPIESGATTAPTLPEDERIPLDEIKEDNGDQVIEEKYVKEDTKEKEIPVVQLPPKTTEPAKIPSVVGIRLDKQTPIRDLVKTPDEVADLPVHEEVDIENYEHYQATQGHAPKQDEAKQVDTIKETTKTEQTEKEPKAKPSEKAVETIEEKKTEEKDKTPEKVEIKEEVVTEEKKTEPKAKDEKVDDVIKDSETTTLEQKVEETIVETHEEVKATLQQETPAKVSDEKVQEKEIKDDEGKLEKQEQAEEKVDTEEKAPVLEKSEEREAVLEKVDTEKRIVDVDEFKKEETTEKVDIEKKVADLEKSEEHEKTTEKVDVEKKTTDLKISEKPAQAAEKVDTEKKTSDLEKSEEHEPVEKIDTEEETPVLEKSQEHKKPEEKVDIAEKQAIDLAKSAEQEQVAEKVDAEKQVTVVEKSKESDKAIEKVDVEKKTSEVEKPEKHEETAGLVDIEKKTTDLEKSEKHEEVAEQITLEEKTSDLIKLEELEKPIEKVDVEKEVTLPEKEVTVPERSEEQEKTVEKADSEKKTAGLEHLEEQEKSTQKTDVIKIIEAEKIIHDELEKEIDEKIDEDEKPRAEQSSEKIMKEDVKEKDRKENFKEDTVDQSTEKDAKHEDETETAMKPVEKTAKELIEDRKETKEEVELSTDKLTEDTGKKEVEKEKIKPSEAEKQHVEDKSTDTLVEKEDEKKEMKEDDATKDVIEESDKVDKKDKVDKVDKEDKEQLPDKTTEEVSKKEDDTKGLPAIEQEVDSKVEKLSNNLVEEKIEKDIFVKEDKKEDTEKDFIQEPTEKLSDSELKKDTDKQTVLKDEKEPVEEEIKEEAVVQKEEVTKDRKEDAEDKVQKHLDEPVIIVVSKEPTTTDDVTKHIKQTEKLPEAATEEKKDEKIVSEKESELKIEDTPKDKVAEIKAETESKTEDAKADELKLADESDEHKDAEKRHEKQETCELQKDSSEKVELEKLEEFSEKLEKVEMVSLDEALKEKTSKELEEAAKIKDLQKTDIKTEMKEKEVEEIVEDLKKEKVSTLEKESKVVLETVIKNEIKKTEDEQKDDVEEKIVAIEKELVAVMSDEVKETDIEKDKGIIEIKGQVDEILPPVLDSKHIDSKRKDIEDELTKAHKEDASEISDKIKDSVQTKDSEVETKKDESKDVQDTKVSEQEKTLKKDLDGEELVKKIESETKEVKTSKEEIGDQQQKDEVKDGELQKAEEILKPDGEKTDVIKNVSKPAEELVKDKDDIDKIVDKVLDSSEKPVDDKTELKAESTDSDVKQLDTIKIDKTADSISITKENETVKDQQKDEKLDVKEKVADKVQFDKQKVDDKQLLQKADTKILDQESKTVEELKTGKDEIEEKGKEDITNEDKDNEQEKQKDSEDKRIVEKTIVTKTETLETLCKDKITTVEEKDIDTKEVKVDEIMIDKKTDSEGLKEDTSGKFEELKKEVTEKTIQQETQSKLEFAEEKVHKTDLAAEDEHKQQSTVDSKDQHQEKDEVCTEKLLREESSKDSEDVSKEKVEIPQAVKKEGETVKLEDETKELKPESKDTAKDDIVVSADQTAKLEHVSALPEKLESKLLPATVEEKTAQEEEKDSVESKTAIESFREDSLEISKIDKKLQELKEAADVEKKEAISDTYQEQSVKSESQSKNEIDVVDKIDLGRKSPKEREQDVAKIVASVAEVLKSDAPLEEFEGKIPLEISSFSQYAPYSTELRETHITTVESPVSEHIIDKIQMRPIEEEKSSPRDSISVFLEEERKIAPLHTNYDNLEKAESRVSSLLKDSTELIQATSKIISDIKQSSKTDSTDKATEETKEPSLDEPIKDTKSVPVTVKEAEIIEGKSSVLESSISEIDETKKLGLQDDVSKSSVESKTEILDETEKCDIKLDSSVIVEDKTKIEARDLVNNADKSDSNLGKISPKPEEPSKDSLSIEKSQVSSGKSSPTIDDATCKSRSLSPELKSDIKEIEKSEKECTEEKSAETENIPSGIKQSDKSPVSSGKVSPELPRLDKHEDEATEKTDLEKEVKSSEKIPSDVKESTKASESAVDSKGIALEEKSVPEKVSLESKDGEKSIDNEKEKLDIGKAEKELSDIKASSKVIESTTELERLSSDVKEITKDTISEKVSPEKHVMSSDKVASQVKEVTEKAVEIKKSPEIKEKSDRGTEDCKTGSDATKTTDSEKVAPQFKETISSETVTGSLEATPVTSGKATPEIKEPVTDAVKDADKSGKASPDVEKKSPSLSGKASPEVLIKNGLTTDTSSVVSGKSTPEILEPTKHTLDITKSPMLSGRSTPDIVIEEDTGSVISGRSTPDVDVCIDKQKDQTTTDKGCVATEAIKQIETKSPDTEKQSPELKDKDSLMESKEIISEDKDHVEKTKTSVVDKSPVTSGKTSPDVHNIEKETKTESSELGTKVIEASRTLSTSEKSISEIKEIPIASDKVVPDVKAKDENDVKSETSTLKEKDVPKMSTESKSDQLSSEYTAKLECLAGPSGSSKDSISERLTPSKSPTEELDYSRKSTPDIADIEKSKELEEPRLGRNTPPTVPVSPVVKEKLPALHEQEKSDKKDIPEVSTIRSTEVRSSTPASDDCDISSGQVSRVLTTEEEDEKQYSDDEDLPGSPLSATSQIAHSISSQYDLEESVRGLPPIDPMSTSFYGALPDDPVDLSKSAKVGEADIDFDKALQEHRQTRGTDLSSASSVSPSHVYELTTAKYSSLTLQERDEKQKTSPAPTKREDIMTSSFIGTELPTDSKDDPIATWGKPLGLPSPAPINDNKGTPKKERRIPPNVMAKNKLNEDKKLSDSKYDKKGKKITPVYVDLTYVPHHGNSNYSYVDFFKRVRARYYVFSGVEPSKEVYNALLEAKQTWDDKELEVTIIPTYDTDVLGYWVAENEDLLAKHKIDLSPSASRCTINLQDHETSCSAYRLEFS</sequence>
<feature type="compositionally biased region" description="Basic and acidic residues" evidence="2">
    <location>
        <begin position="2749"/>
        <end position="2776"/>
    </location>
</feature>
<feature type="region of interest" description="Disordered" evidence="2">
    <location>
        <begin position="3288"/>
        <end position="3605"/>
    </location>
</feature>
<evidence type="ECO:0000259" key="3">
    <source>
        <dbReference type="Pfam" id="PF23415"/>
    </source>
</evidence>
<dbReference type="InterPro" id="IPR026074">
    <property type="entry name" value="MAP1"/>
</dbReference>
<feature type="compositionally biased region" description="Basic and acidic residues" evidence="2">
    <location>
        <begin position="1531"/>
        <end position="1575"/>
    </location>
</feature>
<feature type="compositionally biased region" description="Basic and acidic residues" evidence="2">
    <location>
        <begin position="827"/>
        <end position="893"/>
    </location>
</feature>
<name>A0A8K0GK86_IGNLU</name>
<dbReference type="OrthoDB" id="5371837at2759"/>
<feature type="compositionally biased region" description="Basic and acidic residues" evidence="2">
    <location>
        <begin position="1186"/>
        <end position="1291"/>
    </location>
</feature>
<feature type="compositionally biased region" description="Polar residues" evidence="2">
    <location>
        <begin position="3204"/>
        <end position="3217"/>
    </location>
</feature>
<feature type="compositionally biased region" description="Basic and acidic residues" evidence="2">
    <location>
        <begin position="3668"/>
        <end position="3686"/>
    </location>
</feature>
<feature type="compositionally biased region" description="Basic and acidic residues" evidence="2">
    <location>
        <begin position="665"/>
        <end position="708"/>
    </location>
</feature>
<keyword evidence="6" id="KW-1185">Reference proteome</keyword>
<feature type="compositionally biased region" description="Basic and acidic residues" evidence="2">
    <location>
        <begin position="3161"/>
        <end position="3188"/>
    </location>
</feature>
<dbReference type="Pfam" id="PF25281">
    <property type="entry name" value="MBL_MAP1B"/>
    <property type="match status" value="1"/>
</dbReference>
<dbReference type="GO" id="GO:0031114">
    <property type="term" value="P:regulation of microtubule depolymerization"/>
    <property type="evidence" value="ECO:0007669"/>
    <property type="project" value="TreeGrafter"/>
</dbReference>
<dbReference type="EMBL" id="VTPC01001272">
    <property type="protein sequence ID" value="KAF2902506.1"/>
    <property type="molecule type" value="Genomic_DNA"/>
</dbReference>
<evidence type="ECO:0000313" key="5">
    <source>
        <dbReference type="EMBL" id="KAF2902506.1"/>
    </source>
</evidence>
<feature type="compositionally biased region" description="Basic and acidic residues" evidence="2">
    <location>
        <begin position="1779"/>
        <end position="1806"/>
    </location>
</feature>
<dbReference type="GO" id="GO:0030425">
    <property type="term" value="C:dendrite"/>
    <property type="evidence" value="ECO:0007669"/>
    <property type="project" value="TreeGrafter"/>
</dbReference>
<dbReference type="Pfam" id="PF23415">
    <property type="entry name" value="MAPB1_N"/>
    <property type="match status" value="1"/>
</dbReference>
<feature type="compositionally biased region" description="Polar residues" evidence="2">
    <location>
        <begin position="3523"/>
        <end position="3535"/>
    </location>
</feature>
<feature type="compositionally biased region" description="Basic and acidic residues" evidence="2">
    <location>
        <begin position="3500"/>
        <end position="3519"/>
    </location>
</feature>
<feature type="compositionally biased region" description="Basic and acidic residues" evidence="2">
    <location>
        <begin position="3288"/>
        <end position="3327"/>
    </location>
</feature>
<feature type="compositionally biased region" description="Basic and acidic residues" evidence="2">
    <location>
        <begin position="585"/>
        <end position="629"/>
    </location>
</feature>
<feature type="region of interest" description="Disordered" evidence="2">
    <location>
        <begin position="2203"/>
        <end position="2225"/>
    </location>
</feature>
<feature type="compositionally biased region" description="Basic and acidic residues" evidence="2">
    <location>
        <begin position="793"/>
        <end position="819"/>
    </location>
</feature>
<feature type="compositionally biased region" description="Polar residues" evidence="2">
    <location>
        <begin position="3441"/>
        <end position="3457"/>
    </location>
</feature>
<dbReference type="PANTHER" id="PTHR13843">
    <property type="entry name" value="MICROTUBULE-ASSOCIATED PROTEIN"/>
    <property type="match status" value="1"/>
</dbReference>
<feature type="compositionally biased region" description="Basic and acidic residues" evidence="2">
    <location>
        <begin position="1583"/>
        <end position="1700"/>
    </location>
</feature>
<feature type="compositionally biased region" description="Basic and acidic residues" evidence="2">
    <location>
        <begin position="3390"/>
        <end position="3423"/>
    </location>
</feature>
<feature type="compositionally biased region" description="Basic and acidic residues" evidence="2">
    <location>
        <begin position="903"/>
        <end position="921"/>
    </location>
</feature>
<dbReference type="GO" id="GO:0000226">
    <property type="term" value="P:microtubule cytoskeleton organization"/>
    <property type="evidence" value="ECO:0007669"/>
    <property type="project" value="InterPro"/>
</dbReference>
<feature type="compositionally biased region" description="Basic and acidic residues" evidence="2">
    <location>
        <begin position="2412"/>
        <end position="2503"/>
    </location>
</feature>
<dbReference type="GO" id="GO:0005829">
    <property type="term" value="C:cytosol"/>
    <property type="evidence" value="ECO:0007669"/>
    <property type="project" value="TreeGrafter"/>
</dbReference>
<feature type="region of interest" description="Disordered" evidence="2">
    <location>
        <begin position="1068"/>
        <end position="1428"/>
    </location>
</feature>
<comment type="caution">
    <text evidence="5">The sequence shown here is derived from an EMBL/GenBank/DDBJ whole genome shotgun (WGS) entry which is preliminary data.</text>
</comment>
<feature type="region of interest" description="Disordered" evidence="2">
    <location>
        <begin position="2530"/>
        <end position="2551"/>
    </location>
</feature>
<dbReference type="Proteomes" id="UP000801492">
    <property type="component" value="Unassembled WGS sequence"/>
</dbReference>
<feature type="compositionally biased region" description="Acidic residues" evidence="2">
    <location>
        <begin position="3552"/>
        <end position="3566"/>
    </location>
</feature>
<dbReference type="InterPro" id="IPR057480">
    <property type="entry name" value="MAP1A/B/S-like_MBL"/>
</dbReference>
<feature type="compositionally biased region" description="Basic and acidic residues" evidence="2">
    <location>
        <begin position="2869"/>
        <end position="2880"/>
    </location>
</feature>
<dbReference type="GO" id="GO:0005875">
    <property type="term" value="C:microtubule associated complex"/>
    <property type="evidence" value="ECO:0007669"/>
    <property type="project" value="TreeGrafter"/>
</dbReference>
<feature type="compositionally biased region" description="Basic and acidic residues" evidence="2">
    <location>
        <begin position="1821"/>
        <end position="1912"/>
    </location>
</feature>
<dbReference type="GO" id="GO:0016358">
    <property type="term" value="P:dendrite development"/>
    <property type="evidence" value="ECO:0007669"/>
    <property type="project" value="TreeGrafter"/>
</dbReference>
<keyword evidence="1" id="KW-0175">Coiled coil</keyword>
<feature type="region of interest" description="Disordered" evidence="2">
    <location>
        <begin position="1736"/>
        <end position="1912"/>
    </location>
</feature>
<feature type="compositionally biased region" description="Polar residues" evidence="2">
    <location>
        <begin position="3328"/>
        <end position="3341"/>
    </location>
</feature>
<feature type="compositionally biased region" description="Basic and acidic residues" evidence="2">
    <location>
        <begin position="1074"/>
        <end position="1175"/>
    </location>
</feature>
<feature type="compositionally biased region" description="Basic and acidic residues" evidence="2">
    <location>
        <begin position="3099"/>
        <end position="3131"/>
    </location>
</feature>
<feature type="compositionally biased region" description="Polar residues" evidence="2">
    <location>
        <begin position="742"/>
        <end position="751"/>
    </location>
</feature>
<dbReference type="GO" id="GO:0007409">
    <property type="term" value="P:axonogenesis"/>
    <property type="evidence" value="ECO:0007669"/>
    <property type="project" value="TreeGrafter"/>
</dbReference>
<accession>A0A8K0GK86</accession>
<feature type="region of interest" description="Disordered" evidence="2">
    <location>
        <begin position="1519"/>
        <end position="1707"/>
    </location>
</feature>
<protein>
    <recommendedName>
        <fullName evidence="7">Microtubule-associated protein futsch</fullName>
    </recommendedName>
</protein>
<feature type="compositionally biased region" description="Basic and acidic residues" evidence="2">
    <location>
        <begin position="1332"/>
        <end position="1428"/>
    </location>
</feature>
<dbReference type="PANTHER" id="PTHR13843:SF12">
    <property type="entry name" value="ATPASE F1_V1_A1 COMPLEX ALPHA_BETA SUBUNIT NUCLEOTIDE-BINDING DOMAIN-CONTAINING PROTEIN"/>
    <property type="match status" value="1"/>
</dbReference>
<evidence type="ECO:0008006" key="7">
    <source>
        <dbReference type="Google" id="ProtNLM"/>
    </source>
</evidence>
<dbReference type="GO" id="GO:0008017">
    <property type="term" value="F:microtubule binding"/>
    <property type="evidence" value="ECO:0007669"/>
    <property type="project" value="InterPro"/>
</dbReference>
<feature type="compositionally biased region" description="Basic and acidic residues" evidence="2">
    <location>
        <begin position="756"/>
        <end position="768"/>
    </location>
</feature>
<feature type="compositionally biased region" description="Basic and acidic residues" evidence="2">
    <location>
        <begin position="2909"/>
        <end position="2930"/>
    </location>
</feature>
<feature type="region of interest" description="Disordered" evidence="2">
    <location>
        <begin position="2291"/>
        <end position="2331"/>
    </location>
</feature>
<dbReference type="GO" id="GO:0003779">
    <property type="term" value="F:actin binding"/>
    <property type="evidence" value="ECO:0007669"/>
    <property type="project" value="TreeGrafter"/>
</dbReference>
<evidence type="ECO:0000313" key="6">
    <source>
        <dbReference type="Proteomes" id="UP000801492"/>
    </source>
</evidence>
<feature type="compositionally biased region" description="Polar residues" evidence="2">
    <location>
        <begin position="3138"/>
        <end position="3158"/>
    </location>
</feature>
<feature type="region of interest" description="Disordered" evidence="2">
    <location>
        <begin position="2577"/>
        <end position="2600"/>
    </location>
</feature>
<proteinExistence type="predicted"/>
<feature type="compositionally biased region" description="Polar residues" evidence="2">
    <location>
        <begin position="965"/>
        <end position="974"/>
    </location>
</feature>
<feature type="coiled-coil region" evidence="1">
    <location>
        <begin position="1966"/>
        <end position="2028"/>
    </location>
</feature>
<feature type="region of interest" description="Disordered" evidence="2">
    <location>
        <begin position="2747"/>
        <end position="2776"/>
    </location>
</feature>
<dbReference type="InterPro" id="IPR056617">
    <property type="entry name" value="MAP1B/S_N"/>
</dbReference>
<feature type="compositionally biased region" description="Basic and acidic residues" evidence="2">
    <location>
        <begin position="3463"/>
        <end position="3486"/>
    </location>
</feature>
<feature type="region of interest" description="Disordered" evidence="2">
    <location>
        <begin position="555"/>
        <end position="768"/>
    </location>
</feature>
<feature type="region of interest" description="Disordered" evidence="2">
    <location>
        <begin position="2846"/>
        <end position="3029"/>
    </location>
</feature>
<feature type="compositionally biased region" description="Basic and acidic residues" evidence="2">
    <location>
        <begin position="2072"/>
        <end position="2177"/>
    </location>
</feature>
<evidence type="ECO:0000256" key="2">
    <source>
        <dbReference type="SAM" id="MobiDB-lite"/>
    </source>
</evidence>
<reference evidence="5" key="1">
    <citation type="submission" date="2019-08" db="EMBL/GenBank/DDBJ databases">
        <title>The genome of the North American firefly Photinus pyralis.</title>
        <authorList>
            <consortium name="Photinus pyralis genome working group"/>
            <person name="Fallon T.R."/>
            <person name="Sander Lower S.E."/>
            <person name="Weng J.-K."/>
        </authorList>
    </citation>
    <scope>NUCLEOTIDE SEQUENCE</scope>
    <source>
        <strain evidence="5">TRF0915ILg1</strain>
        <tissue evidence="5">Whole body</tissue>
    </source>
</reference>
<feature type="region of interest" description="Disordered" evidence="2">
    <location>
        <begin position="2072"/>
        <end position="2190"/>
    </location>
</feature>
<dbReference type="GO" id="GO:0045202">
    <property type="term" value="C:synapse"/>
    <property type="evidence" value="ECO:0007669"/>
    <property type="project" value="TreeGrafter"/>
</dbReference>
<dbReference type="GO" id="GO:0005874">
    <property type="term" value="C:microtubule"/>
    <property type="evidence" value="ECO:0007669"/>
    <property type="project" value="InterPro"/>
</dbReference>